<feature type="active site" description="Schiff-base intermediate with substrate" evidence="11">
    <location>
        <position position="144"/>
    </location>
</feature>
<dbReference type="SUPFAM" id="SSF51569">
    <property type="entry name" value="Aldolase"/>
    <property type="match status" value="1"/>
</dbReference>
<dbReference type="Gene3D" id="3.20.20.70">
    <property type="entry name" value="Aldolase class I"/>
    <property type="match status" value="1"/>
</dbReference>
<accession>A0ABV8SQ13</accession>
<evidence type="ECO:0000256" key="1">
    <source>
        <dbReference type="ARBA" id="ARBA00003518"/>
    </source>
</evidence>
<dbReference type="PROSITE" id="PS00958">
    <property type="entry name" value="TRANSALDOLASE_2"/>
    <property type="match status" value="1"/>
</dbReference>
<keyword evidence="8 11" id="KW-0570">Pentose shunt</keyword>
<comment type="caution">
    <text evidence="12">The sequence shown here is derived from an EMBL/GenBank/DDBJ whole genome shotgun (WGS) entry which is preliminary data.</text>
</comment>
<evidence type="ECO:0000256" key="10">
    <source>
        <dbReference type="ARBA" id="ARBA00048810"/>
    </source>
</evidence>
<organism evidence="12 13">
    <name type="scientific">Steroidobacter flavus</name>
    <dbReference type="NCBI Taxonomy" id="1842136"/>
    <lineage>
        <taxon>Bacteria</taxon>
        <taxon>Pseudomonadati</taxon>
        <taxon>Pseudomonadota</taxon>
        <taxon>Gammaproteobacteria</taxon>
        <taxon>Steroidobacterales</taxon>
        <taxon>Steroidobacteraceae</taxon>
        <taxon>Steroidobacter</taxon>
    </lineage>
</organism>
<dbReference type="HAMAP" id="MF_00493">
    <property type="entry name" value="Transaldolase_2"/>
    <property type="match status" value="1"/>
</dbReference>
<comment type="function">
    <text evidence="1 11">Transaldolase is important for the balance of metabolites in the pentose-phosphate pathway.</text>
</comment>
<keyword evidence="9 11" id="KW-0704">Schiff base</keyword>
<evidence type="ECO:0000313" key="13">
    <source>
        <dbReference type="Proteomes" id="UP001595904"/>
    </source>
</evidence>
<comment type="subcellular location">
    <subcellularLocation>
        <location evidence="2 11">Cytoplasm</location>
    </subcellularLocation>
</comment>
<dbReference type="PANTHER" id="PTHR10683">
    <property type="entry name" value="TRANSALDOLASE"/>
    <property type="match status" value="1"/>
</dbReference>
<comment type="similarity">
    <text evidence="4 11">Belongs to the transaldolase family. Type 2 subfamily.</text>
</comment>
<evidence type="ECO:0000256" key="5">
    <source>
        <dbReference type="ARBA" id="ARBA00013151"/>
    </source>
</evidence>
<comment type="catalytic activity">
    <reaction evidence="10 11">
        <text>D-sedoheptulose 7-phosphate + D-glyceraldehyde 3-phosphate = D-erythrose 4-phosphate + beta-D-fructose 6-phosphate</text>
        <dbReference type="Rhea" id="RHEA:17053"/>
        <dbReference type="ChEBI" id="CHEBI:16897"/>
        <dbReference type="ChEBI" id="CHEBI:57483"/>
        <dbReference type="ChEBI" id="CHEBI:57634"/>
        <dbReference type="ChEBI" id="CHEBI:59776"/>
        <dbReference type="EC" id="2.2.1.2"/>
    </reaction>
</comment>
<reference evidence="13" key="1">
    <citation type="journal article" date="2019" name="Int. J. Syst. Evol. Microbiol.">
        <title>The Global Catalogue of Microorganisms (GCM) 10K type strain sequencing project: providing services to taxonomists for standard genome sequencing and annotation.</title>
        <authorList>
            <consortium name="The Broad Institute Genomics Platform"/>
            <consortium name="The Broad Institute Genome Sequencing Center for Infectious Disease"/>
            <person name="Wu L."/>
            <person name="Ma J."/>
        </authorList>
    </citation>
    <scope>NUCLEOTIDE SEQUENCE [LARGE SCALE GENOMIC DNA]</scope>
    <source>
        <strain evidence="13">CGMCC 1.10759</strain>
    </source>
</reference>
<evidence type="ECO:0000256" key="4">
    <source>
        <dbReference type="ARBA" id="ARBA00008426"/>
    </source>
</evidence>
<sequence>MNDQTQNRLRQVHQLGQSLWLDDIRRSWLKDGHLARLIADDALGGVTSNPAIFAKAISEGAEYNEAIASLARAGKSINDIYETLALEDVQAAADLFRQTYDSTGGADGFVSLEVSPHLADDTKGTIEEGLRLWKAFNRPNAMIKVPGTEAGLPAITELIAAGVNINVTLLFSVDRYRAVVDAYLTGLEQRVKAGKPIDKIASVASFFLSRIDTLIDAKLDTMTTYEAKARRGRAAIASARLAYQYYKQWSNSDRWRALAEKGAKPQRLLWASTSSKDPAYKDTMYVEALIAPNTVNTLPPATVDAFRDHGDAAVRIEDDLAEAKETVQILRNLGIELKAVADQLEREGVKKFKEPFDALFVTLAKRAEKK</sequence>
<dbReference type="InterPro" id="IPR004732">
    <property type="entry name" value="Transaldolase_2"/>
</dbReference>
<keyword evidence="6 11" id="KW-0963">Cytoplasm</keyword>
<name>A0ABV8SQ13_9GAMM</name>
<evidence type="ECO:0000256" key="3">
    <source>
        <dbReference type="ARBA" id="ARBA00004857"/>
    </source>
</evidence>
<dbReference type="PANTHER" id="PTHR10683:SF31">
    <property type="entry name" value="TRANSALDOLASE"/>
    <property type="match status" value="1"/>
</dbReference>
<evidence type="ECO:0000256" key="2">
    <source>
        <dbReference type="ARBA" id="ARBA00004496"/>
    </source>
</evidence>
<dbReference type="EC" id="2.2.1.2" evidence="5 11"/>
<dbReference type="InterPro" id="IPR001585">
    <property type="entry name" value="TAL/FSA"/>
</dbReference>
<dbReference type="EMBL" id="JBHSDU010000003">
    <property type="protein sequence ID" value="MFC4309694.1"/>
    <property type="molecule type" value="Genomic_DNA"/>
</dbReference>
<dbReference type="Pfam" id="PF00923">
    <property type="entry name" value="TAL_FSA"/>
    <property type="match status" value="1"/>
</dbReference>
<comment type="pathway">
    <text evidence="3 11">Carbohydrate degradation; pentose phosphate pathway; D-glyceraldehyde 3-phosphate and beta-D-fructose 6-phosphate from D-ribose 5-phosphate and D-xylulose 5-phosphate (non-oxidative stage): step 2/3.</text>
</comment>
<proteinExistence type="inferred from homology"/>
<evidence type="ECO:0000256" key="11">
    <source>
        <dbReference type="HAMAP-Rule" id="MF_00493"/>
    </source>
</evidence>
<keyword evidence="7 11" id="KW-0808">Transferase</keyword>
<dbReference type="PIRSF" id="PIRSF036915">
    <property type="entry name" value="Trnald_Bac_Plnt"/>
    <property type="match status" value="1"/>
</dbReference>
<dbReference type="PROSITE" id="PS01054">
    <property type="entry name" value="TRANSALDOLASE_1"/>
    <property type="match status" value="1"/>
</dbReference>
<evidence type="ECO:0000256" key="8">
    <source>
        <dbReference type="ARBA" id="ARBA00023126"/>
    </source>
</evidence>
<evidence type="ECO:0000256" key="6">
    <source>
        <dbReference type="ARBA" id="ARBA00022490"/>
    </source>
</evidence>
<keyword evidence="13" id="KW-1185">Reference proteome</keyword>
<dbReference type="NCBIfam" id="NF002881">
    <property type="entry name" value="PRK03343.1"/>
    <property type="match status" value="1"/>
</dbReference>
<dbReference type="GO" id="GO:0004801">
    <property type="term" value="F:transaldolase activity"/>
    <property type="evidence" value="ECO:0007669"/>
    <property type="project" value="UniProtKB-EC"/>
</dbReference>
<protein>
    <recommendedName>
        <fullName evidence="5 11">Transaldolase</fullName>
        <ecNumber evidence="5 11">2.2.1.2</ecNumber>
    </recommendedName>
</protein>
<dbReference type="RefSeq" id="WP_380596732.1">
    <property type="nucleotide sequence ID" value="NZ_JBHSDU010000003.1"/>
</dbReference>
<evidence type="ECO:0000256" key="7">
    <source>
        <dbReference type="ARBA" id="ARBA00022679"/>
    </source>
</evidence>
<evidence type="ECO:0000313" key="12">
    <source>
        <dbReference type="EMBL" id="MFC4309694.1"/>
    </source>
</evidence>
<dbReference type="NCBIfam" id="TIGR00876">
    <property type="entry name" value="tal_mycobact"/>
    <property type="match status" value="1"/>
</dbReference>
<dbReference type="InterPro" id="IPR018225">
    <property type="entry name" value="Transaldolase_AS"/>
</dbReference>
<dbReference type="InterPro" id="IPR013785">
    <property type="entry name" value="Aldolase_TIM"/>
</dbReference>
<dbReference type="Proteomes" id="UP001595904">
    <property type="component" value="Unassembled WGS sequence"/>
</dbReference>
<evidence type="ECO:0000256" key="9">
    <source>
        <dbReference type="ARBA" id="ARBA00023270"/>
    </source>
</evidence>
<gene>
    <name evidence="11 12" type="primary">tal</name>
    <name evidence="12" type="ORF">ACFPN2_11440</name>
</gene>
<dbReference type="CDD" id="cd00955">
    <property type="entry name" value="Transaldolase_like"/>
    <property type="match status" value="1"/>
</dbReference>